<feature type="domain" description="Bacillithiol biosynthesis BshC C-terminal coiled-coil" evidence="4">
    <location>
        <begin position="391"/>
        <end position="546"/>
    </location>
</feature>
<name>A0A401XNG6_9FLAO</name>
<dbReference type="EC" id="6.-.-.-" evidence="2"/>
<evidence type="ECO:0000313" key="5">
    <source>
        <dbReference type="EMBL" id="GCD78568.1"/>
    </source>
</evidence>
<dbReference type="AlphaFoldDB" id="A0A401XNG6"/>
<comment type="similarity">
    <text evidence="2">Belongs to the BshC family.</text>
</comment>
<dbReference type="RefSeq" id="WP_160160588.1">
    <property type="nucleotide sequence ID" value="NZ_BHZE01000027.1"/>
</dbReference>
<evidence type="ECO:0000313" key="6">
    <source>
        <dbReference type="Proteomes" id="UP000286715"/>
    </source>
</evidence>
<dbReference type="Proteomes" id="UP000286715">
    <property type="component" value="Unassembled WGS sequence"/>
</dbReference>
<evidence type="ECO:0000259" key="3">
    <source>
        <dbReference type="Pfam" id="PF10079"/>
    </source>
</evidence>
<dbReference type="InterPro" id="IPR055399">
    <property type="entry name" value="CC_BshC"/>
</dbReference>
<dbReference type="OrthoDB" id="9765151at2"/>
<dbReference type="InterPro" id="IPR011199">
    <property type="entry name" value="Bacillithiol_biosynth_BshC"/>
</dbReference>
<keyword evidence="1 2" id="KW-0436">Ligase</keyword>
<dbReference type="PIRSF" id="PIRSF012535">
    <property type="entry name" value="UCP012535"/>
    <property type="match status" value="1"/>
</dbReference>
<dbReference type="GO" id="GO:0016874">
    <property type="term" value="F:ligase activity"/>
    <property type="evidence" value="ECO:0007669"/>
    <property type="project" value="UniProtKB-UniRule"/>
</dbReference>
<feature type="domain" description="Bacillithiol biosynthesis BshC N-terminal Rossmann-like" evidence="3">
    <location>
        <begin position="14"/>
        <end position="388"/>
    </location>
</feature>
<reference evidence="5 6" key="1">
    <citation type="submission" date="2018-11" db="EMBL/GenBank/DDBJ databases">
        <title>Schleiferia aggregans sp. nov., a moderately thermophilic heterotrophic bacterium isolated from microbial mats at a terrestrial hot spring.</title>
        <authorList>
            <person name="Iino T."/>
            <person name="Ohkuma M."/>
            <person name="Haruta S."/>
        </authorList>
    </citation>
    <scope>NUCLEOTIDE SEQUENCE [LARGE SCALE GENOMIC DNA]</scope>
    <source>
        <strain evidence="5 6">LA</strain>
    </source>
</reference>
<dbReference type="EMBL" id="BHZE01000027">
    <property type="protein sequence ID" value="GCD78568.1"/>
    <property type="molecule type" value="Genomic_DNA"/>
</dbReference>
<dbReference type="NCBIfam" id="TIGR03998">
    <property type="entry name" value="thiol_BshC"/>
    <property type="match status" value="1"/>
</dbReference>
<dbReference type="Pfam" id="PF10079">
    <property type="entry name" value="Rossmann-like_BshC"/>
    <property type="match status" value="1"/>
</dbReference>
<keyword evidence="6" id="KW-1185">Reference proteome</keyword>
<evidence type="ECO:0000259" key="4">
    <source>
        <dbReference type="Pfam" id="PF24850"/>
    </source>
</evidence>
<dbReference type="HAMAP" id="MF_01867">
    <property type="entry name" value="BshC"/>
    <property type="match status" value="1"/>
</dbReference>
<proteinExistence type="inferred from homology"/>
<evidence type="ECO:0000256" key="1">
    <source>
        <dbReference type="ARBA" id="ARBA00022598"/>
    </source>
</evidence>
<dbReference type="InterPro" id="IPR055398">
    <property type="entry name" value="Rossmann-like_BshC"/>
</dbReference>
<organism evidence="5 6">
    <name type="scientific">Thermaurantimonas aggregans</name>
    <dbReference type="NCBI Taxonomy" id="2173829"/>
    <lineage>
        <taxon>Bacteria</taxon>
        <taxon>Pseudomonadati</taxon>
        <taxon>Bacteroidota</taxon>
        <taxon>Flavobacteriia</taxon>
        <taxon>Flavobacteriales</taxon>
        <taxon>Schleiferiaceae</taxon>
        <taxon>Thermaurantimonas</taxon>
    </lineage>
</organism>
<gene>
    <name evidence="2 5" type="primary">bshC</name>
    <name evidence="5" type="ORF">JCM31826_20500</name>
</gene>
<sequence length="548" mass="63289">MMSIDPSLSTSVVVESIPFSKTGILPSLTLEYISGNQELVPFYNRHFSDKDFYSQILEKQLEFTAERRAILKNAIERQYREAGISIDESSTLHYHIQSLTSQNTFTVVTGHQLCIHTGPLYFLYKIISTLSMVKRLKKLYPDFHFVPVYWMASEDHDFDEINHFHHHQVRFLWIKESNGMPVGRLPLDDFYKLLETYSDFLKPHNTATAEWIEILQSAYLDAPNLAVATRRLVHALLGECGVMVVDGDDPELKKSFRFILKDEILNQTSAKTVKSTSEQLGKLWFTQVNPREINFFYLSESGRVRIVKDKDTAYSAGNVRWSATELEHEIELYPERFSPNVVTRPLYQEFVLPNLAYVGGANELAYWLQLKEMFVAHQVPMPILLLRNSFVMLDQKTLKFFEKNNLSLNNLFVSPRTVLKNIVKRSSATEGQFEFFAEEIENLYEKIASYVASVDFSLQAATQAQKVRHLKGLEKLKNKVLNAEIRKNAWLAEKLESINQKVFPGGVLQERYENAGQYYSRYGKAWIKMLIDIAEMPSNEVKVVFLPD</sequence>
<dbReference type="Pfam" id="PF24850">
    <property type="entry name" value="CC_BshC"/>
    <property type="match status" value="1"/>
</dbReference>
<evidence type="ECO:0000256" key="2">
    <source>
        <dbReference type="HAMAP-Rule" id="MF_01867"/>
    </source>
</evidence>
<protein>
    <recommendedName>
        <fullName evidence="2">Putative cysteine ligase BshC</fullName>
        <ecNumber evidence="2">6.-.-.-</ecNumber>
    </recommendedName>
</protein>
<comment type="caution">
    <text evidence="5">The sequence shown here is derived from an EMBL/GenBank/DDBJ whole genome shotgun (WGS) entry which is preliminary data.</text>
</comment>
<accession>A0A401XNG6</accession>